<dbReference type="WBParaSite" id="RSKR_0000685200.1">
    <property type="protein sequence ID" value="RSKR_0000685200.1"/>
    <property type="gene ID" value="RSKR_0000685200"/>
</dbReference>
<accession>A0AC35U1Z8</accession>
<dbReference type="Proteomes" id="UP000095286">
    <property type="component" value="Unplaced"/>
</dbReference>
<protein>
    <submittedName>
        <fullName evidence="2">HEAT repeat-containing protein 1</fullName>
    </submittedName>
</protein>
<evidence type="ECO:0000313" key="2">
    <source>
        <dbReference type="WBParaSite" id="RSKR_0000685200.1"/>
    </source>
</evidence>
<proteinExistence type="predicted"/>
<evidence type="ECO:0000313" key="1">
    <source>
        <dbReference type="Proteomes" id="UP000095286"/>
    </source>
</evidence>
<name>A0AC35U1Z8_9BILA</name>
<sequence length="1661" mass="188728">MFSSIADRMTSLARQLGQLKTAVTSQLGAERATVSFLFDKKQAAALDRETIYQIGLTGLAELKKIDADIDAYEPDLFTEDKVNFQRSLLTADQNEKLNASLEKMLFCLAPYFQHTACQQVLEWLIFKYHIHTFNGADVAAAFFPYHNTSVYARLISILELKNTSWFWLKPHQDAGRGIPFHAVLRHCNNFNYEFLTTLSNIVKKAIKVVGTEFLEKKCTMYFTMLASIMINMIDDGKKDDNAMIGKVLPIVSEGLKSKCISYKYGAMMIVCQLASTVELATGAATKEGVEKSDVVGDIMKMLMLKMKPEWFNMAMQTLIVLCQRQNVDLFPAKAFLKLLRKMSDLEGEDCLVEISKQTELHKFLVVAYKSMFDLMKNNKLNDADVDMFFNTFKMFLNTDFVTQDDAMTFFEKMFDLYGDAKIDENKEVYGFVNMPQSFRTFIRGFILRFIEAFDAKRAEWILKDVEIISKIMNDCRIESHEVQEITMDIGKAKKRKRLSSTSNALANIAQGNVDSSVIKITKVAEKETVLESVQVPTEVKKPFKGSCTKITEYISSGKVKKILWSLKAFEDAEYVKEQMKDDLSEFAMTAFSILIKGNAGEVESELKSALFKITYSAKEVMELLCKPDVAKGPTKKKPVNMKKSVFANDTAEENEKRVVIALDVFKCVSEFPVNSEIIALLFELFNEETNKGVGEENPDSILMQLKTLALLKKAFLEPGKYKIKESDLKLESIVKHIRHVTNLNILRDSTTLLISCLNVSPVKVASQIMSVFTFMGTTLIKKDNSLTLKIFEDAATALFQAVKELDFKAKSGTDHRPNEHLIGMSKVLCQSILDIPIHRRMIIVRLISKSAGPSKIWIVILILFEEYCMKWQKNCSEQQKLDFETFEVLCLDMVSQFTPEIQFHVIHDILNYIIYLGGDKTPEHFNAKKYPNIVDREKFSVPKLRHLRFIILGFITKLLTYKPLYDKFLPMTDDQITKHFNVIGKSLLLITIEIDEFLSAQLNEVEKNQKACIAAKSDTSALDISLKYWLAICARGDSISDKIRNLLPGSISGNIISDLLNESDKMGPTMRDKTLQLLNSKLAADGFFETRTKMTINSSYLIKFATKLREWIIPAESKDEINRCRNAFFTLKLLVHHCTTEHEDILMDIFNRCIVIIKGITYLDSYMVGSALLLASEIFKMKNMKIIILHAEELTKICLETLIECDQVIDKDALSGAKQTTAVEENMMVRRRRVSKQSICGKSFGADALFICSLTCLQRITEVAIPFIAVHVEKMIRVYCSLSYKYSDIAYVPFKETPSLIPGTFGHRANSIKHRLKMIGEAIGGIEMKVVIKPIEKILLGAGEFNPGRLSIVFNILTEVFSCSESSKVIEHSKTLSKMFLALFDIRKHSKSDDDWDIINTCELNLIEAFLNFFDCLSEKDVGPIFGEITQKLHMLINGDQTTNSIENLQLVTYFNFFSRFYDVYTTVALPHFGKIFELTGGILDKTNSKKTAQAELLLYGHHNTFDAKNADALIVSLLEFVSRCAQNREFMDVDRARSIYESVIDEIENTKISGHEDRCVKQVTSAFFYIAESNVDLFNNEMILRLIEKFSNDSSKIRFRSLLVLEKLITKIGESIVTVVPSLHTALSGLLTDNNRKVADKTDTIVRLLNQEFKDSDEEE</sequence>
<reference evidence="2" key="1">
    <citation type="submission" date="2016-11" db="UniProtKB">
        <authorList>
            <consortium name="WormBaseParasite"/>
        </authorList>
    </citation>
    <scope>IDENTIFICATION</scope>
    <source>
        <strain evidence="2">KR3021</strain>
    </source>
</reference>
<organism evidence="1 2">
    <name type="scientific">Rhabditophanes sp. KR3021</name>
    <dbReference type="NCBI Taxonomy" id="114890"/>
    <lineage>
        <taxon>Eukaryota</taxon>
        <taxon>Metazoa</taxon>
        <taxon>Ecdysozoa</taxon>
        <taxon>Nematoda</taxon>
        <taxon>Chromadorea</taxon>
        <taxon>Rhabditida</taxon>
        <taxon>Tylenchina</taxon>
        <taxon>Panagrolaimomorpha</taxon>
        <taxon>Strongyloidoidea</taxon>
        <taxon>Alloionematidae</taxon>
        <taxon>Rhabditophanes</taxon>
    </lineage>
</organism>